<proteinExistence type="inferred from homology"/>
<dbReference type="GO" id="GO:0048038">
    <property type="term" value="F:quinone binding"/>
    <property type="evidence" value="ECO:0007669"/>
    <property type="project" value="TreeGrafter"/>
</dbReference>
<dbReference type="Pfam" id="PF13561">
    <property type="entry name" value="adh_short_C2"/>
    <property type="match status" value="1"/>
</dbReference>
<dbReference type="GO" id="GO:0006633">
    <property type="term" value="P:fatty acid biosynthetic process"/>
    <property type="evidence" value="ECO:0007669"/>
    <property type="project" value="TreeGrafter"/>
</dbReference>
<evidence type="ECO:0000313" key="4">
    <source>
        <dbReference type="Proteomes" id="UP000276215"/>
    </source>
</evidence>
<sequence>MPENPLPHQGKLGIVTRASRGIGAAISLNLANKGANLLLNYTSPSSLEKIEAVKSSCLLANPSAQVEVFQADMGSVEGPKALVSFAINTFKFPNGKPQIYIMINVRGPLLLAQSAQPYLPYDRSGRIVNISSVSSTAGYAQQTVYGGTKAALEAMTRSWSRELSTRCTVNAVNPGPVATDMYDGLGGYFAHQLTSWSTHAPLIQYSEEEKKAVGEDAVRLAEKNGGRAAKTEEIAGLVGLLTLPEAGWTTGSVLCANGGMVFSTG</sequence>
<comment type="similarity">
    <text evidence="1">Belongs to the short-chain dehydrogenases/reductases (SDR) family.</text>
</comment>
<dbReference type="CDD" id="cd05233">
    <property type="entry name" value="SDR_c"/>
    <property type="match status" value="1"/>
</dbReference>
<dbReference type="GO" id="GO:0016616">
    <property type="term" value="F:oxidoreductase activity, acting on the CH-OH group of donors, NAD or NADP as acceptor"/>
    <property type="evidence" value="ECO:0007669"/>
    <property type="project" value="TreeGrafter"/>
</dbReference>
<dbReference type="InterPro" id="IPR020904">
    <property type="entry name" value="Sc_DH/Rdtase_CS"/>
</dbReference>
<dbReference type="InterPro" id="IPR002347">
    <property type="entry name" value="SDR_fam"/>
</dbReference>
<dbReference type="Proteomes" id="UP000276215">
    <property type="component" value="Unassembled WGS sequence"/>
</dbReference>
<dbReference type="PANTHER" id="PTHR42760:SF111">
    <property type="entry name" value="3-OXOACYL-(ACYL-CARRIER-PROTEIN) REDUCTASE (AFU_ORTHOLOGUE AFUA_1G10100)"/>
    <property type="match status" value="1"/>
</dbReference>
<evidence type="ECO:0000313" key="3">
    <source>
        <dbReference type="EMBL" id="RPB01152.1"/>
    </source>
</evidence>
<evidence type="ECO:0000256" key="2">
    <source>
        <dbReference type="ARBA" id="ARBA00022857"/>
    </source>
</evidence>
<organism evidence="3 4">
    <name type="scientific">Choiromyces venosus 120613-1</name>
    <dbReference type="NCBI Taxonomy" id="1336337"/>
    <lineage>
        <taxon>Eukaryota</taxon>
        <taxon>Fungi</taxon>
        <taxon>Dikarya</taxon>
        <taxon>Ascomycota</taxon>
        <taxon>Pezizomycotina</taxon>
        <taxon>Pezizomycetes</taxon>
        <taxon>Pezizales</taxon>
        <taxon>Tuberaceae</taxon>
        <taxon>Choiromyces</taxon>
    </lineage>
</organism>
<accession>A0A3N4JWF0</accession>
<dbReference type="STRING" id="1336337.A0A3N4JWF0"/>
<evidence type="ECO:0000256" key="1">
    <source>
        <dbReference type="ARBA" id="ARBA00006484"/>
    </source>
</evidence>
<dbReference type="PROSITE" id="PS00061">
    <property type="entry name" value="ADH_SHORT"/>
    <property type="match status" value="1"/>
</dbReference>
<dbReference type="EMBL" id="ML120375">
    <property type="protein sequence ID" value="RPB01152.1"/>
    <property type="molecule type" value="Genomic_DNA"/>
</dbReference>
<keyword evidence="2" id="KW-0521">NADP</keyword>
<dbReference type="PRINTS" id="PR00081">
    <property type="entry name" value="GDHRDH"/>
</dbReference>
<dbReference type="InterPro" id="IPR036291">
    <property type="entry name" value="NAD(P)-bd_dom_sf"/>
</dbReference>
<dbReference type="SUPFAM" id="SSF51735">
    <property type="entry name" value="NAD(P)-binding Rossmann-fold domains"/>
    <property type="match status" value="1"/>
</dbReference>
<dbReference type="OrthoDB" id="47007at2759"/>
<dbReference type="PANTHER" id="PTHR42760">
    <property type="entry name" value="SHORT-CHAIN DEHYDROGENASES/REDUCTASES FAMILY MEMBER"/>
    <property type="match status" value="1"/>
</dbReference>
<protein>
    <submittedName>
        <fullName evidence="3">NAD(P)-binding protein</fullName>
    </submittedName>
</protein>
<name>A0A3N4JWF0_9PEZI</name>
<dbReference type="AlphaFoldDB" id="A0A3N4JWF0"/>
<gene>
    <name evidence="3" type="ORF">L873DRAFT_1788465</name>
</gene>
<keyword evidence="4" id="KW-1185">Reference proteome</keyword>
<dbReference type="PRINTS" id="PR00080">
    <property type="entry name" value="SDRFAMILY"/>
</dbReference>
<reference evidence="3 4" key="1">
    <citation type="journal article" date="2018" name="Nat. Ecol. Evol.">
        <title>Pezizomycetes genomes reveal the molecular basis of ectomycorrhizal truffle lifestyle.</title>
        <authorList>
            <person name="Murat C."/>
            <person name="Payen T."/>
            <person name="Noel B."/>
            <person name="Kuo A."/>
            <person name="Morin E."/>
            <person name="Chen J."/>
            <person name="Kohler A."/>
            <person name="Krizsan K."/>
            <person name="Balestrini R."/>
            <person name="Da Silva C."/>
            <person name="Montanini B."/>
            <person name="Hainaut M."/>
            <person name="Levati E."/>
            <person name="Barry K.W."/>
            <person name="Belfiori B."/>
            <person name="Cichocki N."/>
            <person name="Clum A."/>
            <person name="Dockter R.B."/>
            <person name="Fauchery L."/>
            <person name="Guy J."/>
            <person name="Iotti M."/>
            <person name="Le Tacon F."/>
            <person name="Lindquist E.A."/>
            <person name="Lipzen A."/>
            <person name="Malagnac F."/>
            <person name="Mello A."/>
            <person name="Molinier V."/>
            <person name="Miyauchi S."/>
            <person name="Poulain J."/>
            <person name="Riccioni C."/>
            <person name="Rubini A."/>
            <person name="Sitrit Y."/>
            <person name="Splivallo R."/>
            <person name="Traeger S."/>
            <person name="Wang M."/>
            <person name="Zifcakova L."/>
            <person name="Wipf D."/>
            <person name="Zambonelli A."/>
            <person name="Paolocci F."/>
            <person name="Nowrousian M."/>
            <person name="Ottonello S."/>
            <person name="Baldrian P."/>
            <person name="Spatafora J.W."/>
            <person name="Henrissat B."/>
            <person name="Nagy L.G."/>
            <person name="Aury J.M."/>
            <person name="Wincker P."/>
            <person name="Grigoriev I.V."/>
            <person name="Bonfante P."/>
            <person name="Martin F.M."/>
        </authorList>
    </citation>
    <scope>NUCLEOTIDE SEQUENCE [LARGE SCALE GENOMIC DNA]</scope>
    <source>
        <strain evidence="3 4">120613-1</strain>
    </source>
</reference>
<dbReference type="Gene3D" id="3.40.50.720">
    <property type="entry name" value="NAD(P)-binding Rossmann-like Domain"/>
    <property type="match status" value="2"/>
</dbReference>